<proteinExistence type="predicted"/>
<sequence length="252" mass="27197">MWQSASVMAKMRANLEWRTLKGTRTSDNRDFAGIGINAHGLLMIITDGSTAGESNGDLARVLVKEMVDWFAAASPVSAEVLCDFLRDLHSDLAPRFPRGSASYLVVICGVEGCFAAYAGDCSLGIRGADGSVSWITAPHTLANAVKDLPHAEIAKSKARHLLTSSFRSREFIAPTIEKIEGTAARLIMATDGFWAELSPDQQTTFLHTGSRTASAEQDDCSALLISLAQTENVDEIHLKEGGPDGLYIRRLD</sequence>
<organism evidence="1 2">
    <name type="scientific">Falsochrobactrum shanghaiense</name>
    <dbReference type="NCBI Taxonomy" id="2201899"/>
    <lineage>
        <taxon>Bacteria</taxon>
        <taxon>Pseudomonadati</taxon>
        <taxon>Pseudomonadota</taxon>
        <taxon>Alphaproteobacteria</taxon>
        <taxon>Hyphomicrobiales</taxon>
        <taxon>Brucellaceae</taxon>
        <taxon>Falsochrobactrum</taxon>
    </lineage>
</organism>
<dbReference type="Gene3D" id="3.60.40.10">
    <property type="entry name" value="PPM-type phosphatase domain"/>
    <property type="match status" value="1"/>
</dbReference>
<evidence type="ECO:0008006" key="3">
    <source>
        <dbReference type="Google" id="ProtNLM"/>
    </source>
</evidence>
<gene>
    <name evidence="1" type="ORF">DKP76_18400</name>
</gene>
<dbReference type="AlphaFoldDB" id="A0A316J304"/>
<evidence type="ECO:0000313" key="2">
    <source>
        <dbReference type="Proteomes" id="UP000245865"/>
    </source>
</evidence>
<keyword evidence="2" id="KW-1185">Reference proteome</keyword>
<protein>
    <recommendedName>
        <fullName evidence="3">Serine/threonine protein phosphatase</fullName>
    </recommendedName>
</protein>
<dbReference type="Proteomes" id="UP000245865">
    <property type="component" value="Unassembled WGS sequence"/>
</dbReference>
<dbReference type="InterPro" id="IPR036457">
    <property type="entry name" value="PPM-type-like_dom_sf"/>
</dbReference>
<reference evidence="1 2" key="1">
    <citation type="submission" date="2018-05" db="EMBL/GenBank/DDBJ databases">
        <title>Comparative genomic sequence analysis between strain HN4 and CCM 8460T (Falsochrobactrum ovis) will provide more evidence to prove that HN4 is a new species of Falsochrobactrum.</title>
        <authorList>
            <person name="Lyu W."/>
            <person name="Sun L."/>
            <person name="Yao L."/>
        </authorList>
    </citation>
    <scope>NUCLEOTIDE SEQUENCE [LARGE SCALE GENOMIC DNA]</scope>
    <source>
        <strain evidence="1 2">HN4</strain>
    </source>
</reference>
<dbReference type="EMBL" id="QGDB01000017">
    <property type="protein sequence ID" value="PWL16277.1"/>
    <property type="molecule type" value="Genomic_DNA"/>
</dbReference>
<accession>A0A316J304</accession>
<name>A0A316J304_9HYPH</name>
<evidence type="ECO:0000313" key="1">
    <source>
        <dbReference type="EMBL" id="PWL16277.1"/>
    </source>
</evidence>
<comment type="caution">
    <text evidence="1">The sequence shown here is derived from an EMBL/GenBank/DDBJ whole genome shotgun (WGS) entry which is preliminary data.</text>
</comment>
<dbReference type="SUPFAM" id="SSF81606">
    <property type="entry name" value="PP2C-like"/>
    <property type="match status" value="1"/>
</dbReference>